<dbReference type="EMBL" id="CAUYUJ010018337">
    <property type="protein sequence ID" value="CAK0882777.1"/>
    <property type="molecule type" value="Genomic_DNA"/>
</dbReference>
<proteinExistence type="predicted"/>
<comment type="caution">
    <text evidence="1">The sequence shown here is derived from an EMBL/GenBank/DDBJ whole genome shotgun (WGS) entry which is preliminary data.</text>
</comment>
<keyword evidence="3" id="KW-1185">Reference proteome</keyword>
<dbReference type="EMBL" id="CAUYUJ010020973">
    <property type="protein sequence ID" value="CAK0901742.1"/>
    <property type="molecule type" value="Genomic_DNA"/>
</dbReference>
<evidence type="ECO:0000313" key="3">
    <source>
        <dbReference type="Proteomes" id="UP001189429"/>
    </source>
</evidence>
<protein>
    <submittedName>
        <fullName evidence="1">Uncharacterized protein</fullName>
    </submittedName>
</protein>
<reference evidence="1" key="1">
    <citation type="submission" date="2023-10" db="EMBL/GenBank/DDBJ databases">
        <authorList>
            <person name="Chen Y."/>
            <person name="Shah S."/>
            <person name="Dougan E. K."/>
            <person name="Thang M."/>
            <person name="Chan C."/>
        </authorList>
    </citation>
    <scope>NUCLEOTIDE SEQUENCE [LARGE SCALE GENOMIC DNA]</scope>
</reference>
<dbReference type="Proteomes" id="UP001189429">
    <property type="component" value="Unassembled WGS sequence"/>
</dbReference>
<sequence length="187" mass="20151">MILDEALPTKPSNEYGFQIIKALVIELNSSQEALNSINEINKQIRLRDAGRCCREDPCGEEGRVGCEAVRLKGDGIAKQREAIVEGLKRSVTSGTSGQLSSDKVSELLLITQYFETLKPAAANGKSNSVVIGHGPAAGVADILFPDPQRHHAGLSWPDAHVGDDLLRYICIIPERHREIGASVVGGQ</sequence>
<organism evidence="1 3">
    <name type="scientific">Prorocentrum cordatum</name>
    <dbReference type="NCBI Taxonomy" id="2364126"/>
    <lineage>
        <taxon>Eukaryota</taxon>
        <taxon>Sar</taxon>
        <taxon>Alveolata</taxon>
        <taxon>Dinophyceae</taxon>
        <taxon>Prorocentrales</taxon>
        <taxon>Prorocentraceae</taxon>
        <taxon>Prorocentrum</taxon>
    </lineage>
</organism>
<evidence type="ECO:0000313" key="1">
    <source>
        <dbReference type="EMBL" id="CAK0882777.1"/>
    </source>
</evidence>
<name>A0ABN9WBS2_9DINO</name>
<gene>
    <name evidence="1" type="ORF">PCOR1329_LOCUS65197</name>
    <name evidence="2" type="ORF">PCOR1329_LOCUS78599</name>
</gene>
<accession>A0ABN9WBS2</accession>
<evidence type="ECO:0000313" key="2">
    <source>
        <dbReference type="EMBL" id="CAK0901742.1"/>
    </source>
</evidence>